<feature type="domain" description="SCP" evidence="2">
    <location>
        <begin position="97"/>
        <end position="228"/>
    </location>
</feature>
<comment type="caution">
    <text evidence="3">The sequence shown here is derived from an EMBL/GenBank/DDBJ whole genome shotgun (WGS) entry which is preliminary data.</text>
</comment>
<protein>
    <recommendedName>
        <fullName evidence="2">SCP domain-containing protein</fullName>
    </recommendedName>
</protein>
<dbReference type="Pfam" id="PF00188">
    <property type="entry name" value="CAP"/>
    <property type="match status" value="1"/>
</dbReference>
<evidence type="ECO:0000313" key="4">
    <source>
        <dbReference type="Proteomes" id="UP000024635"/>
    </source>
</evidence>
<organism evidence="3 4">
    <name type="scientific">Ancylostoma ceylanicum</name>
    <dbReference type="NCBI Taxonomy" id="53326"/>
    <lineage>
        <taxon>Eukaryota</taxon>
        <taxon>Metazoa</taxon>
        <taxon>Ecdysozoa</taxon>
        <taxon>Nematoda</taxon>
        <taxon>Chromadorea</taxon>
        <taxon>Rhabditida</taxon>
        <taxon>Rhabditina</taxon>
        <taxon>Rhabditomorpha</taxon>
        <taxon>Strongyloidea</taxon>
        <taxon>Ancylostomatidae</taxon>
        <taxon>Ancylostomatinae</taxon>
        <taxon>Ancylostoma</taxon>
    </lineage>
</organism>
<evidence type="ECO:0000313" key="3">
    <source>
        <dbReference type="EMBL" id="EYC20850.1"/>
    </source>
</evidence>
<dbReference type="Gene3D" id="3.40.33.10">
    <property type="entry name" value="CAP"/>
    <property type="match status" value="1"/>
</dbReference>
<dbReference type="CDD" id="cd05380">
    <property type="entry name" value="CAP_euk"/>
    <property type="match status" value="1"/>
</dbReference>
<dbReference type="STRING" id="53326.A0A016V071"/>
<dbReference type="AlphaFoldDB" id="A0A016V071"/>
<sequence length="275" mass="31205">MFQFLTGQTVYNTDVDSAVLLTCPQTTITTSADSCAEMVDIGMRLIWCVLLMAALPHSMGFYFIFDMEKLFSLFRKNGAEQIPLPELECPDHRLDPAIRSIFHRFHNDLRRKVAKGEYLSNGSKLGPVSNMYELAYDCVMEEMAESLDDNSFNGLKEMGINFSEIKNPWEKKMHEVIEEILQSWTETSFLRQMVHFATTRVGCSYYIVPDKYNLHVVCIYDSKPNEGDALVVQGAACSHNNNCTWISPSECADGLCFPSSQNHSEYKQIINSTSP</sequence>
<evidence type="ECO:0000259" key="2">
    <source>
        <dbReference type="SMART" id="SM00198"/>
    </source>
</evidence>
<dbReference type="EMBL" id="JARK01001356">
    <property type="protein sequence ID" value="EYC20850.1"/>
    <property type="molecule type" value="Genomic_DNA"/>
</dbReference>
<dbReference type="SUPFAM" id="SSF55797">
    <property type="entry name" value="PR-1-like"/>
    <property type="match status" value="1"/>
</dbReference>
<evidence type="ECO:0000256" key="1">
    <source>
        <dbReference type="SAM" id="Phobius"/>
    </source>
</evidence>
<reference evidence="4" key="1">
    <citation type="journal article" date="2015" name="Nat. Genet.">
        <title>The genome and transcriptome of the zoonotic hookworm Ancylostoma ceylanicum identify infection-specific gene families.</title>
        <authorList>
            <person name="Schwarz E.M."/>
            <person name="Hu Y."/>
            <person name="Antoshechkin I."/>
            <person name="Miller M.M."/>
            <person name="Sternberg P.W."/>
            <person name="Aroian R.V."/>
        </authorList>
    </citation>
    <scope>NUCLEOTIDE SEQUENCE</scope>
    <source>
        <strain evidence="4">HY135</strain>
    </source>
</reference>
<accession>A0A016V071</accession>
<dbReference type="Proteomes" id="UP000024635">
    <property type="component" value="Unassembled WGS sequence"/>
</dbReference>
<dbReference type="InterPro" id="IPR035940">
    <property type="entry name" value="CAP_sf"/>
</dbReference>
<gene>
    <name evidence="3" type="primary">Acey_s0020.g104</name>
    <name evidence="3" type="synonym">ASP-s0020.g104</name>
    <name evidence="3" type="ORF">Y032_0020g104</name>
</gene>
<proteinExistence type="predicted"/>
<feature type="transmembrane region" description="Helical" evidence="1">
    <location>
        <begin position="44"/>
        <end position="65"/>
    </location>
</feature>
<keyword evidence="1" id="KW-0812">Transmembrane</keyword>
<dbReference type="SMART" id="SM00198">
    <property type="entry name" value="SCP"/>
    <property type="match status" value="1"/>
</dbReference>
<dbReference type="InterPro" id="IPR014044">
    <property type="entry name" value="CAP_dom"/>
</dbReference>
<keyword evidence="1" id="KW-1133">Transmembrane helix</keyword>
<dbReference type="OrthoDB" id="414826at2759"/>
<keyword evidence="1" id="KW-0472">Membrane</keyword>
<name>A0A016V071_9BILA</name>
<keyword evidence="4" id="KW-1185">Reference proteome</keyword>